<dbReference type="PANTHER" id="PTHR43491:SF1">
    <property type="entry name" value="UDP-N-ACETYL-D-MANNOSAMINE DEHYDROGENASE"/>
    <property type="match status" value="1"/>
</dbReference>
<sequence length="441" mass="47723">MSPISSSSAVLCEKLQHRTAKVAVLGLGYVGTPLAIHLAQSGYAVTGFDPQVSRVNAINGGRSPVQDVDNHAVLTLRAGGLLHATADSEGLAEHDVFILCVPTPLTDSKQPDVSYIEQAADSLVDHLRPGCLVILESTTYPGTTDELLLPILQRSGLTPEVDLFVAFSPERVDPGNASFNTGNIPKLVGGIGPASTEMATTLYRSFLTQVFPVSSARVAEMAKLHENTFRAINIGYVNELAVVCNTLGIDVWEVIDAAGTKPFGFMPFYPGPGIGGHCIPLDPHYLAWRARKAGFVTRFIDLADHVNSQMPKYIVTRIAESLNEHGRAIRGSRILALGVTYKPDVDDARESPALDVIHELERRGAQVRFVDPYVQALPQDHGPVLNAQKAELTDDTFAWTDMALILTNHSSFDWPDISARVPRVFDTRGAARNIAMNVTSL</sequence>
<dbReference type="InterPro" id="IPR017476">
    <property type="entry name" value="UDP-Glc/GDP-Man"/>
</dbReference>
<organism evidence="5 6">
    <name type="scientific">Deinococcus terrestris</name>
    <dbReference type="NCBI Taxonomy" id="2651870"/>
    <lineage>
        <taxon>Bacteria</taxon>
        <taxon>Thermotogati</taxon>
        <taxon>Deinococcota</taxon>
        <taxon>Deinococci</taxon>
        <taxon>Deinococcales</taxon>
        <taxon>Deinococcaceae</taxon>
        <taxon>Deinococcus</taxon>
    </lineage>
</organism>
<evidence type="ECO:0000313" key="5">
    <source>
        <dbReference type="EMBL" id="MPY66392.1"/>
    </source>
</evidence>
<evidence type="ECO:0000313" key="6">
    <source>
        <dbReference type="Proteomes" id="UP000484842"/>
    </source>
</evidence>
<keyword evidence="1" id="KW-0560">Oxidoreductase</keyword>
<evidence type="ECO:0000256" key="1">
    <source>
        <dbReference type="ARBA" id="ARBA00023002"/>
    </source>
</evidence>
<evidence type="ECO:0000259" key="4">
    <source>
        <dbReference type="SMART" id="SM00984"/>
    </source>
</evidence>
<proteinExistence type="inferred from homology"/>
<dbReference type="SUPFAM" id="SSF51735">
    <property type="entry name" value="NAD(P)-binding Rossmann-fold domains"/>
    <property type="match status" value="1"/>
</dbReference>
<dbReference type="InterPro" id="IPR001732">
    <property type="entry name" value="UDP-Glc/GDP-Man_DH_N"/>
</dbReference>
<evidence type="ECO:0000256" key="2">
    <source>
        <dbReference type="ARBA" id="ARBA00023027"/>
    </source>
</evidence>
<dbReference type="InterPro" id="IPR036291">
    <property type="entry name" value="NAD(P)-bd_dom_sf"/>
</dbReference>
<dbReference type="GO" id="GO:0000271">
    <property type="term" value="P:polysaccharide biosynthetic process"/>
    <property type="evidence" value="ECO:0007669"/>
    <property type="project" value="InterPro"/>
</dbReference>
<dbReference type="InterPro" id="IPR036220">
    <property type="entry name" value="UDP-Glc/GDP-Man_DH_C_sf"/>
</dbReference>
<dbReference type="Pfam" id="PF03721">
    <property type="entry name" value="UDPG_MGDP_dh_N"/>
    <property type="match status" value="1"/>
</dbReference>
<dbReference type="Pfam" id="PF03720">
    <property type="entry name" value="UDPG_MGDP_dh_C"/>
    <property type="match status" value="1"/>
</dbReference>
<comment type="similarity">
    <text evidence="3">Belongs to the UDP-glucose/GDP-mannose dehydrogenase family.</text>
</comment>
<dbReference type="PANTHER" id="PTHR43491">
    <property type="entry name" value="UDP-N-ACETYL-D-MANNOSAMINE DEHYDROGENASE"/>
    <property type="match status" value="1"/>
</dbReference>
<evidence type="ECO:0000256" key="3">
    <source>
        <dbReference type="PIRNR" id="PIRNR000124"/>
    </source>
</evidence>
<accession>A0A7X1NV63</accession>
<dbReference type="Gene3D" id="3.40.50.720">
    <property type="entry name" value="NAD(P)-binding Rossmann-like Domain"/>
    <property type="match status" value="2"/>
</dbReference>
<dbReference type="InterPro" id="IPR014027">
    <property type="entry name" value="UDP-Glc/GDP-Man_DH_C"/>
</dbReference>
<dbReference type="EMBL" id="WBSL01000002">
    <property type="protein sequence ID" value="MPY66392.1"/>
    <property type="molecule type" value="Genomic_DNA"/>
</dbReference>
<dbReference type="GO" id="GO:0016616">
    <property type="term" value="F:oxidoreductase activity, acting on the CH-OH group of donors, NAD or NADP as acceptor"/>
    <property type="evidence" value="ECO:0007669"/>
    <property type="project" value="InterPro"/>
</dbReference>
<name>A0A7X1NV63_9DEIO</name>
<dbReference type="InterPro" id="IPR028359">
    <property type="entry name" value="UDP_ManNAc/GlcNAc_DH"/>
</dbReference>
<protein>
    <submittedName>
        <fullName evidence="5">Nucleotide sugar dehydrogenase</fullName>
    </submittedName>
</protein>
<dbReference type="NCBIfam" id="TIGR03026">
    <property type="entry name" value="NDP-sugDHase"/>
    <property type="match status" value="1"/>
</dbReference>
<reference evidence="5 6" key="1">
    <citation type="submission" date="2019-10" db="EMBL/GenBank/DDBJ databases">
        <title>Deinococcus sp. isolated from soil.</title>
        <authorList>
            <person name="Li Y."/>
            <person name="Wang J."/>
        </authorList>
    </citation>
    <scope>NUCLEOTIDE SEQUENCE [LARGE SCALE GENOMIC DNA]</scope>
    <source>
        <strain evidence="5 6">SDU3-2</strain>
    </source>
</reference>
<dbReference type="GO" id="GO:0016628">
    <property type="term" value="F:oxidoreductase activity, acting on the CH-CH group of donors, NAD or NADP as acceptor"/>
    <property type="evidence" value="ECO:0007669"/>
    <property type="project" value="InterPro"/>
</dbReference>
<keyword evidence="6" id="KW-1185">Reference proteome</keyword>
<comment type="caution">
    <text evidence="5">The sequence shown here is derived from an EMBL/GenBank/DDBJ whole genome shotgun (WGS) entry which is preliminary data.</text>
</comment>
<dbReference type="Proteomes" id="UP000484842">
    <property type="component" value="Unassembled WGS sequence"/>
</dbReference>
<keyword evidence="2" id="KW-0520">NAD</keyword>
<dbReference type="PIRSF" id="PIRSF500136">
    <property type="entry name" value="UDP_ManNAc_DH"/>
    <property type="match status" value="1"/>
</dbReference>
<gene>
    <name evidence="5" type="ORF">F8S09_06720</name>
</gene>
<dbReference type="SMART" id="SM00984">
    <property type="entry name" value="UDPG_MGDP_dh_C"/>
    <property type="match status" value="1"/>
</dbReference>
<feature type="domain" description="UDP-glucose/GDP-mannose dehydrogenase C-terminal" evidence="4">
    <location>
        <begin position="335"/>
        <end position="433"/>
    </location>
</feature>
<dbReference type="SUPFAM" id="SSF48179">
    <property type="entry name" value="6-phosphogluconate dehydrogenase C-terminal domain-like"/>
    <property type="match status" value="1"/>
</dbReference>
<dbReference type="SUPFAM" id="SSF52413">
    <property type="entry name" value="UDP-glucose/GDP-mannose dehydrogenase C-terminal domain"/>
    <property type="match status" value="1"/>
</dbReference>
<dbReference type="InterPro" id="IPR014026">
    <property type="entry name" value="UDP-Glc/GDP-Man_DH_dimer"/>
</dbReference>
<dbReference type="GO" id="GO:0051287">
    <property type="term" value="F:NAD binding"/>
    <property type="evidence" value="ECO:0007669"/>
    <property type="project" value="InterPro"/>
</dbReference>
<dbReference type="AlphaFoldDB" id="A0A7X1NV63"/>
<dbReference type="InterPro" id="IPR008927">
    <property type="entry name" value="6-PGluconate_DH-like_C_sf"/>
</dbReference>
<dbReference type="Pfam" id="PF00984">
    <property type="entry name" value="UDPG_MGDP_dh"/>
    <property type="match status" value="1"/>
</dbReference>
<dbReference type="PIRSF" id="PIRSF000124">
    <property type="entry name" value="UDPglc_GDPman_dh"/>
    <property type="match status" value="1"/>
</dbReference>